<feature type="transmembrane region" description="Helical" evidence="7">
    <location>
        <begin position="33"/>
        <end position="54"/>
    </location>
</feature>
<name>A0ABQ8ZEK6_9EUKA</name>
<accession>A0ABQ8ZEK6</accession>
<comment type="similarity">
    <text evidence="2 6">Belongs to the CDC50/LEM3 family.</text>
</comment>
<dbReference type="Pfam" id="PF03381">
    <property type="entry name" value="CDC50"/>
    <property type="match status" value="1"/>
</dbReference>
<evidence type="ECO:0000256" key="1">
    <source>
        <dbReference type="ARBA" id="ARBA00004141"/>
    </source>
</evidence>
<dbReference type="PANTHER" id="PTHR10926:SF0">
    <property type="entry name" value="CDC50, ISOFORM A"/>
    <property type="match status" value="1"/>
</dbReference>
<proteinExistence type="inferred from homology"/>
<evidence type="ECO:0000313" key="8">
    <source>
        <dbReference type="EMBL" id="KAJ6255303.1"/>
    </source>
</evidence>
<evidence type="ECO:0000256" key="6">
    <source>
        <dbReference type="PIRNR" id="PIRNR015840"/>
    </source>
</evidence>
<organism evidence="8 9">
    <name type="scientific">Anaeramoeba flamelloides</name>
    <dbReference type="NCBI Taxonomy" id="1746091"/>
    <lineage>
        <taxon>Eukaryota</taxon>
        <taxon>Metamonada</taxon>
        <taxon>Anaeramoebidae</taxon>
        <taxon>Anaeramoeba</taxon>
    </lineage>
</organism>
<evidence type="ECO:0000256" key="5">
    <source>
        <dbReference type="ARBA" id="ARBA00023136"/>
    </source>
</evidence>
<protein>
    <submittedName>
        <fullName evidence="8">Cell cycle control protein</fullName>
    </submittedName>
</protein>
<reference evidence="8" key="1">
    <citation type="submission" date="2022-08" db="EMBL/GenBank/DDBJ databases">
        <title>Novel sulfate-reducing endosymbionts in the free-living metamonad Anaeramoeba.</title>
        <authorList>
            <person name="Jerlstrom-Hultqvist J."/>
            <person name="Cepicka I."/>
            <person name="Gallot-Lavallee L."/>
            <person name="Salas-Leiva D."/>
            <person name="Curtis B.A."/>
            <person name="Zahonova K."/>
            <person name="Pipaliya S."/>
            <person name="Dacks J."/>
            <person name="Roger A.J."/>
        </authorList>
    </citation>
    <scope>NUCLEOTIDE SEQUENCE</scope>
    <source>
        <strain evidence="8">Schooner1</strain>
    </source>
</reference>
<dbReference type="EMBL" id="JAOAOG010000006">
    <property type="protein sequence ID" value="KAJ6255303.1"/>
    <property type="molecule type" value="Genomic_DNA"/>
</dbReference>
<dbReference type="PIRSF" id="PIRSF015840">
    <property type="entry name" value="DUF284_TM_euk"/>
    <property type="match status" value="1"/>
</dbReference>
<keyword evidence="3 7" id="KW-0812">Transmembrane</keyword>
<keyword evidence="9" id="KW-1185">Reference proteome</keyword>
<evidence type="ECO:0000256" key="2">
    <source>
        <dbReference type="ARBA" id="ARBA00009457"/>
    </source>
</evidence>
<feature type="transmembrane region" description="Helical" evidence="7">
    <location>
        <begin position="271"/>
        <end position="293"/>
    </location>
</feature>
<comment type="caution">
    <text evidence="8">The sequence shown here is derived from an EMBL/GenBank/DDBJ whole genome shotgun (WGS) entry which is preliminary data.</text>
</comment>
<keyword evidence="4 7" id="KW-1133">Transmembrane helix</keyword>
<sequence>MSEQPPKNKKKNLIHAFKQQELNSWKPILRPRIVIPILFVTGIIFLITGFVLLMQMMPLQTVSTRYDDQCMGKENCEITFEIKETMKKPVYFYYELTNFHQNHRRFLKSRCDSQLRGEDISFGDIADCQPLQSRNNKKDYKYIYKPCGLISWNTFNDTYSLMTESKNNVSFTSEGISWNSDVGKKFKNPTETLDPMDETVIQSDYTDEHFIVWMRVESLPNFRKLYGIIKDNDLEKGTYTAQIENNFNSTTFHGTKSLVFLTTTWTGSRNYFISLTYMSAGIFLIVIGIAFLIKHLVSPRNLGDLKLIDWYND</sequence>
<keyword evidence="5 6" id="KW-0472">Membrane</keyword>
<dbReference type="Proteomes" id="UP001150062">
    <property type="component" value="Unassembled WGS sequence"/>
</dbReference>
<evidence type="ECO:0000256" key="3">
    <source>
        <dbReference type="ARBA" id="ARBA00022692"/>
    </source>
</evidence>
<evidence type="ECO:0000256" key="4">
    <source>
        <dbReference type="ARBA" id="ARBA00022989"/>
    </source>
</evidence>
<gene>
    <name evidence="8" type="ORF">M0813_11518</name>
</gene>
<dbReference type="PANTHER" id="PTHR10926">
    <property type="entry name" value="CELL CYCLE CONTROL PROTEIN 50"/>
    <property type="match status" value="1"/>
</dbReference>
<evidence type="ECO:0000256" key="7">
    <source>
        <dbReference type="SAM" id="Phobius"/>
    </source>
</evidence>
<comment type="subcellular location">
    <subcellularLocation>
        <location evidence="1">Membrane</location>
        <topology evidence="1">Multi-pass membrane protein</topology>
    </subcellularLocation>
</comment>
<dbReference type="InterPro" id="IPR005045">
    <property type="entry name" value="CDC50/LEM3_fam"/>
</dbReference>
<evidence type="ECO:0000313" key="9">
    <source>
        <dbReference type="Proteomes" id="UP001150062"/>
    </source>
</evidence>